<sequence length="768" mass="85229">MTPSGPRWSQRTSSDPQFFWSSSLSKQRKHFTKTSINSLTDTSQYHVEHLTTFVLDRKDGMITVDDGVRRLRLLDAKGKVWTQEMLLQVEEKTVSLIDQETKNELENFPVGTIQHCQAVMNACSYDSILALVCKDSGQTKPDLHLFQCDDIKATLIHADIESAVSDARGGKVKKRPETLKMILKSDGIIPPPPAAPAPEPPASSNQVDVRSRAAAWSAWTNEQQDYEKQRQLSEEDGPVEMTAARVDRDVQILNHILDDIEFFVTKLQKAAEAFTELSKRKKTKKGKKGPGEGVLTLRSKPPGEDEFVDCLQKFKHAFNQLGKLKDHIQNPSAVDLLHFLFSPLRMVSDASGSVDLARSVVVPLLTREAIDFLHASGTAEERHLWVTLGDGWTKCRLEWPRDHYFPPCVLRFRDGWEPPVFPSAAPSREQDLTQLAESLATAEILRREEMMMRLSAVQMFPPADGSFDADSRGPSTLFAKSKYDFVARNNTELSVLKDEVVEVLDDRKQWWKVRNGCGASGYVPNNILEITKAVDMTGRGEPIYSHTIQTTRTDYVPSKPVVTPMPPAPTPPPPAPARLPTPPLPPPAPEPAKPAASSSTVNRQDSVTSSDNGSVAMRDHSNQRPAKSNMEEVQDELMHRLTLGRSAQKKFQVPSRSGSSNQPSVSITYDSSPDDVRAWLEAKGFSPVTITSLGVLTGAQLFSLNKEELKTVCPDDGARVFSQVTVQKAALEKRSGSELQEIMRRRQEKLAASTCDSGVESFDEGSTH</sequence>
<dbReference type="SUPFAM" id="SSF47769">
    <property type="entry name" value="SAM/Pointed domain"/>
    <property type="match status" value="1"/>
</dbReference>
<keyword evidence="5" id="KW-0597">Phosphoprotein</keyword>
<evidence type="ECO:0000313" key="15">
    <source>
        <dbReference type="Proteomes" id="UP000472265"/>
    </source>
</evidence>
<reference evidence="14" key="1">
    <citation type="submission" date="2021-04" db="EMBL/GenBank/DDBJ databases">
        <authorList>
            <consortium name="Wellcome Sanger Institute Data Sharing"/>
        </authorList>
    </citation>
    <scope>NUCLEOTIDE SEQUENCE [LARGE SCALE GENOMIC DNA]</scope>
</reference>
<dbReference type="PANTHER" id="PTHR12287">
    <property type="entry name" value="EPIDERMAL GROWTH FACTOR RECEPTOR KINASE SUBSTRATE EPS8-RELATED PROTEIN"/>
    <property type="match status" value="1"/>
</dbReference>
<dbReference type="InterPro" id="IPR039801">
    <property type="entry name" value="EPS8-like"/>
</dbReference>
<dbReference type="SUPFAM" id="SSF50044">
    <property type="entry name" value="SH3-domain"/>
    <property type="match status" value="1"/>
</dbReference>
<feature type="compositionally biased region" description="Polar residues" evidence="12">
    <location>
        <begin position="601"/>
        <end position="613"/>
    </location>
</feature>
<dbReference type="GO" id="GO:0035023">
    <property type="term" value="P:regulation of Rho protein signal transduction"/>
    <property type="evidence" value="ECO:0007669"/>
    <property type="project" value="TreeGrafter"/>
</dbReference>
<dbReference type="InterPro" id="IPR013761">
    <property type="entry name" value="SAM/pointed_sf"/>
</dbReference>
<dbReference type="GO" id="GO:0031982">
    <property type="term" value="C:vesicle"/>
    <property type="evidence" value="ECO:0007669"/>
    <property type="project" value="TreeGrafter"/>
</dbReference>
<keyword evidence="4" id="KW-0963">Cytoplasm</keyword>
<feature type="region of interest" description="Disordered" evidence="12">
    <location>
        <begin position="186"/>
        <end position="211"/>
    </location>
</feature>
<feature type="compositionally biased region" description="Pro residues" evidence="12">
    <location>
        <begin position="563"/>
        <end position="592"/>
    </location>
</feature>
<evidence type="ECO:0000313" key="14">
    <source>
        <dbReference type="Ensembl" id="ENSSAUP00010042237.1"/>
    </source>
</evidence>
<dbReference type="GO" id="GO:0003779">
    <property type="term" value="F:actin binding"/>
    <property type="evidence" value="ECO:0007669"/>
    <property type="project" value="TreeGrafter"/>
</dbReference>
<feature type="domain" description="SH3" evidence="13">
    <location>
        <begin position="474"/>
        <end position="533"/>
    </location>
</feature>
<dbReference type="Gene3D" id="1.10.150.50">
    <property type="entry name" value="Transcription Factor, Ets-1"/>
    <property type="match status" value="1"/>
</dbReference>
<evidence type="ECO:0000256" key="4">
    <source>
        <dbReference type="ARBA" id="ARBA00022490"/>
    </source>
</evidence>
<reference evidence="14" key="3">
    <citation type="submission" date="2025-09" db="UniProtKB">
        <authorList>
            <consortium name="Ensembl"/>
        </authorList>
    </citation>
    <scope>IDENTIFICATION</scope>
</reference>
<dbReference type="InterPro" id="IPR035462">
    <property type="entry name" value="Eps8_SH3"/>
</dbReference>
<dbReference type="SMART" id="SM00462">
    <property type="entry name" value="PTB"/>
    <property type="match status" value="1"/>
</dbReference>
<dbReference type="GO" id="GO:0032587">
    <property type="term" value="C:ruffle membrane"/>
    <property type="evidence" value="ECO:0007669"/>
    <property type="project" value="TreeGrafter"/>
</dbReference>
<dbReference type="GO" id="GO:1900029">
    <property type="term" value="P:positive regulation of ruffle assembly"/>
    <property type="evidence" value="ECO:0007669"/>
    <property type="project" value="TreeGrafter"/>
</dbReference>
<dbReference type="Ensembl" id="ENSSAUT00010044463.1">
    <property type="protein sequence ID" value="ENSSAUP00010042237.1"/>
    <property type="gene ID" value="ENSSAUG00010016903.1"/>
</dbReference>
<dbReference type="GO" id="GO:0005737">
    <property type="term" value="C:cytoplasm"/>
    <property type="evidence" value="ECO:0007669"/>
    <property type="project" value="UniProtKB-SubCell"/>
</dbReference>
<evidence type="ECO:0000256" key="1">
    <source>
        <dbReference type="ARBA" id="ARBA00004496"/>
    </source>
</evidence>
<dbReference type="Gene3D" id="2.30.29.30">
    <property type="entry name" value="Pleckstrin-homology domain (PH domain)/Phosphotyrosine-binding domain (PTB)"/>
    <property type="match status" value="1"/>
</dbReference>
<feature type="region of interest" description="Disordered" evidence="12">
    <location>
        <begin position="544"/>
        <end position="632"/>
    </location>
</feature>
<dbReference type="InterPro" id="IPR033928">
    <property type="entry name" value="EPS8_PTB"/>
</dbReference>
<keyword evidence="15" id="KW-1185">Reference proteome</keyword>
<dbReference type="PANTHER" id="PTHR12287:SF21">
    <property type="entry name" value="EPIDERMAL GROWTH FACTOR RECEPTOR KINASE SUBSTRATE 8"/>
    <property type="match status" value="1"/>
</dbReference>
<keyword evidence="3 11" id="KW-0728">SH3 domain</keyword>
<name>A0A671WW77_SPAAU</name>
<dbReference type="Pfam" id="PF22975">
    <property type="entry name" value="EPS8_2nd"/>
    <property type="match status" value="1"/>
</dbReference>
<dbReference type="FunFam" id="1.10.150.50:FF:000023">
    <property type="entry name" value="Epidermal growth factor receptor kinase substrate 8"/>
    <property type="match status" value="1"/>
</dbReference>
<feature type="region of interest" description="Disordered" evidence="12">
    <location>
        <begin position="218"/>
        <end position="237"/>
    </location>
</feature>
<evidence type="ECO:0000256" key="10">
    <source>
        <dbReference type="ARBA" id="ARBA00077699"/>
    </source>
</evidence>
<keyword evidence="6" id="KW-0175">Coiled coil</keyword>
<evidence type="ECO:0000256" key="7">
    <source>
        <dbReference type="ARBA" id="ARBA00058563"/>
    </source>
</evidence>
<dbReference type="PROSITE" id="PS50002">
    <property type="entry name" value="SH3"/>
    <property type="match status" value="1"/>
</dbReference>
<dbReference type="InterPro" id="IPR013625">
    <property type="entry name" value="PTB"/>
</dbReference>
<dbReference type="SUPFAM" id="SSF50729">
    <property type="entry name" value="PH domain-like"/>
    <property type="match status" value="1"/>
</dbReference>
<dbReference type="FunFam" id="2.30.30.40:FF:000071">
    <property type="entry name" value="Epidermal growth factor receptor kinase substrate 8"/>
    <property type="match status" value="1"/>
</dbReference>
<dbReference type="InterPro" id="IPR001452">
    <property type="entry name" value="SH3_domain"/>
</dbReference>
<dbReference type="Pfam" id="PF08416">
    <property type="entry name" value="PTB"/>
    <property type="match status" value="1"/>
</dbReference>
<organism evidence="14 15">
    <name type="scientific">Sparus aurata</name>
    <name type="common">Gilthead sea bream</name>
    <dbReference type="NCBI Taxonomy" id="8175"/>
    <lineage>
        <taxon>Eukaryota</taxon>
        <taxon>Metazoa</taxon>
        <taxon>Chordata</taxon>
        <taxon>Craniata</taxon>
        <taxon>Vertebrata</taxon>
        <taxon>Euteleostomi</taxon>
        <taxon>Actinopterygii</taxon>
        <taxon>Neopterygii</taxon>
        <taxon>Teleostei</taxon>
        <taxon>Neoteleostei</taxon>
        <taxon>Acanthomorphata</taxon>
        <taxon>Eupercaria</taxon>
        <taxon>Spariformes</taxon>
        <taxon>Sparidae</taxon>
        <taxon>Sparus</taxon>
    </lineage>
</organism>
<proteinExistence type="inferred from homology"/>
<comment type="function">
    <text evidence="7">Stimulates guanine exchange activity of SOS1. May play a role in membrane ruffling and remodeling of the actin cytoskeleton.</text>
</comment>
<dbReference type="AlphaFoldDB" id="A0A671WW77"/>
<dbReference type="CDD" id="cd01210">
    <property type="entry name" value="PTB_EPS8"/>
    <property type="match status" value="1"/>
</dbReference>
<dbReference type="SMART" id="SM00326">
    <property type="entry name" value="SH3"/>
    <property type="match status" value="1"/>
</dbReference>
<dbReference type="InterPro" id="IPR036028">
    <property type="entry name" value="SH3-like_dom_sf"/>
</dbReference>
<accession>A0A671WW77</accession>
<feature type="region of interest" description="Disordered" evidence="12">
    <location>
        <begin position="647"/>
        <end position="668"/>
    </location>
</feature>
<dbReference type="InterPro" id="IPR011993">
    <property type="entry name" value="PH-like_dom_sf"/>
</dbReference>
<comment type="subcellular location">
    <subcellularLocation>
        <location evidence="1">Cytoplasm</location>
    </subcellularLocation>
</comment>
<evidence type="ECO:0000256" key="6">
    <source>
        <dbReference type="ARBA" id="ARBA00023054"/>
    </source>
</evidence>
<feature type="compositionally biased region" description="Pro residues" evidence="12">
    <location>
        <begin position="189"/>
        <end position="201"/>
    </location>
</feature>
<dbReference type="GeneTree" id="ENSGT00940000156403"/>
<evidence type="ECO:0000256" key="3">
    <source>
        <dbReference type="ARBA" id="ARBA00022443"/>
    </source>
</evidence>
<dbReference type="Pfam" id="PF18016">
    <property type="entry name" value="SAM_3"/>
    <property type="match status" value="1"/>
</dbReference>
<reference evidence="14" key="2">
    <citation type="submission" date="2025-08" db="UniProtKB">
        <authorList>
            <consortium name="Ensembl"/>
        </authorList>
    </citation>
    <scope>IDENTIFICATION</scope>
</reference>
<evidence type="ECO:0000256" key="5">
    <source>
        <dbReference type="ARBA" id="ARBA00022553"/>
    </source>
</evidence>
<feature type="compositionally biased region" description="Polar residues" evidence="12">
    <location>
        <begin position="654"/>
        <end position="668"/>
    </location>
</feature>
<evidence type="ECO:0000259" key="13">
    <source>
        <dbReference type="PROSITE" id="PS50002"/>
    </source>
</evidence>
<dbReference type="InterPro" id="IPR006020">
    <property type="entry name" value="PTB/PI_dom"/>
</dbReference>
<dbReference type="FunFam" id="2.30.29.30:FF:000261">
    <property type="entry name" value="Epidermal growth factor receptor kinase substrate 8-like protein 1"/>
    <property type="match status" value="1"/>
</dbReference>
<evidence type="ECO:0000256" key="8">
    <source>
        <dbReference type="ARBA" id="ARBA00065375"/>
    </source>
</evidence>
<gene>
    <name evidence="14" type="primary">EPS8</name>
    <name evidence="14" type="synonym">eps8a</name>
</gene>
<dbReference type="Proteomes" id="UP000472265">
    <property type="component" value="Chromosome 14"/>
</dbReference>
<dbReference type="CDD" id="cd09540">
    <property type="entry name" value="SAM_EPS8-like"/>
    <property type="match status" value="1"/>
</dbReference>
<evidence type="ECO:0000256" key="11">
    <source>
        <dbReference type="PROSITE-ProRule" id="PRU00192"/>
    </source>
</evidence>
<dbReference type="GO" id="GO:0007266">
    <property type="term" value="P:Rho protein signal transduction"/>
    <property type="evidence" value="ECO:0007669"/>
    <property type="project" value="TreeGrafter"/>
</dbReference>
<dbReference type="InterPro" id="IPR055093">
    <property type="entry name" value="EPS8_2nd"/>
</dbReference>
<dbReference type="CDD" id="cd11764">
    <property type="entry name" value="SH3_Eps8"/>
    <property type="match status" value="1"/>
</dbReference>
<evidence type="ECO:0000256" key="12">
    <source>
        <dbReference type="SAM" id="MobiDB-lite"/>
    </source>
</evidence>
<dbReference type="Pfam" id="PF00018">
    <property type="entry name" value="SH3_1"/>
    <property type="match status" value="1"/>
</dbReference>
<comment type="subunit">
    <text evidence="8">Interacts with ABI1. Part of a complex that contains SOS1, ABI1 and EPS8L2. Associates with F-actin.</text>
</comment>
<comment type="similarity">
    <text evidence="2">Belongs to the EPS8 family.</text>
</comment>
<protein>
    <recommendedName>
        <fullName evidence="9">Epidermal growth factor receptor kinase substrate 8-like protein 1</fullName>
    </recommendedName>
    <alternativeName>
        <fullName evidence="10">Epidermal growth factor receptor pathway substrate 8-related protein 1</fullName>
    </alternativeName>
</protein>
<evidence type="ECO:0000256" key="2">
    <source>
        <dbReference type="ARBA" id="ARBA00006197"/>
    </source>
</evidence>
<evidence type="ECO:0000256" key="9">
    <source>
        <dbReference type="ARBA" id="ARBA00067142"/>
    </source>
</evidence>
<dbReference type="Gene3D" id="2.30.30.40">
    <property type="entry name" value="SH3 Domains"/>
    <property type="match status" value="1"/>
</dbReference>
<dbReference type="InterPro" id="IPR041418">
    <property type="entry name" value="SAM_3"/>
</dbReference>